<feature type="domain" description="FAD dependent oxidoreductase" evidence="2">
    <location>
        <begin position="6"/>
        <end position="387"/>
    </location>
</feature>
<sequence>MSPTAIVLGAGMVGTATALALQARGWEVTLIDRRPAGQETSFGNAGIIEAEAAEPFAMPRDPASLWAIATGRNNEVAWDLRGVLAQAPALWRYFRASAPARHLALSRHYAALTRRATSDHAPLIAAAGADPLIRRDGFYMVMRDPRALETAWTEAQRLRESYGVASEILDSTALRAAEPVSARAAGAILWPEAWSCRDPGALVSAYAALFTARGGRMMHADATQLQRKGSGWELGGAEAQHVVLALGPFSNALLAPLIGLSLPMVLKRGYHCHMEGAALPSRPVLDADYGVVAAPMVRGLRLLTGADLCAHPARAPRQLARGEAALRQLLDLGQRSTDPVWTGQRPCMADMLPVLGPVTDQRGMWIHTGHGHQGFTLGPTTAALLADAMTEGRPLPDALLLSRARGHRWHGAR</sequence>
<proteinExistence type="predicted"/>
<dbReference type="PANTHER" id="PTHR13847">
    <property type="entry name" value="SARCOSINE DEHYDROGENASE-RELATED"/>
    <property type="match status" value="1"/>
</dbReference>
<reference evidence="3 4" key="2">
    <citation type="submission" date="2024-06" db="EMBL/GenBank/DDBJ databases">
        <title>Thioclava kandeliae sp. nov. from a rhizosphere soil sample of Kandelia candel in a mangrove.</title>
        <authorList>
            <person name="Mu T."/>
        </authorList>
    </citation>
    <scope>NUCLEOTIDE SEQUENCE [LARGE SCALE GENOMIC DNA]</scope>
    <source>
        <strain evidence="3 4">CPCC 100088</strain>
    </source>
</reference>
<dbReference type="Pfam" id="PF01266">
    <property type="entry name" value="DAO"/>
    <property type="match status" value="1"/>
</dbReference>
<dbReference type="Gene3D" id="3.30.9.10">
    <property type="entry name" value="D-Amino Acid Oxidase, subunit A, domain 2"/>
    <property type="match status" value="1"/>
</dbReference>
<dbReference type="GO" id="GO:0016491">
    <property type="term" value="F:oxidoreductase activity"/>
    <property type="evidence" value="ECO:0007669"/>
    <property type="project" value="UniProtKB-KW"/>
</dbReference>
<protein>
    <submittedName>
        <fullName evidence="3">FAD-dependent oxidoreductase</fullName>
        <ecNumber evidence="3">1.-.-.-</ecNumber>
    </submittedName>
</protein>
<dbReference type="Proteomes" id="UP001438953">
    <property type="component" value="Unassembled WGS sequence"/>
</dbReference>
<comment type="caution">
    <text evidence="3">The sequence shown here is derived from an EMBL/GenBank/DDBJ whole genome shotgun (WGS) entry which is preliminary data.</text>
</comment>
<dbReference type="InterPro" id="IPR036188">
    <property type="entry name" value="FAD/NAD-bd_sf"/>
</dbReference>
<dbReference type="InterPro" id="IPR006076">
    <property type="entry name" value="FAD-dep_OxRdtase"/>
</dbReference>
<gene>
    <name evidence="3" type="ORF">VSX56_15690</name>
</gene>
<dbReference type="RefSeq" id="WP_350938502.1">
    <property type="nucleotide sequence ID" value="NZ_JAYWLC010000016.1"/>
</dbReference>
<evidence type="ECO:0000313" key="4">
    <source>
        <dbReference type="Proteomes" id="UP001438953"/>
    </source>
</evidence>
<evidence type="ECO:0000259" key="2">
    <source>
        <dbReference type="Pfam" id="PF01266"/>
    </source>
</evidence>
<name>A0ABV1SJY4_9RHOB</name>
<reference evidence="3 4" key="1">
    <citation type="submission" date="2024-01" db="EMBL/GenBank/DDBJ databases">
        <authorList>
            <person name="Deng Y."/>
            <person name="Su J."/>
        </authorList>
    </citation>
    <scope>NUCLEOTIDE SEQUENCE [LARGE SCALE GENOMIC DNA]</scope>
    <source>
        <strain evidence="3 4">CPCC 100088</strain>
    </source>
</reference>
<dbReference type="Gene3D" id="3.50.50.60">
    <property type="entry name" value="FAD/NAD(P)-binding domain"/>
    <property type="match status" value="2"/>
</dbReference>
<evidence type="ECO:0000256" key="1">
    <source>
        <dbReference type="ARBA" id="ARBA00023002"/>
    </source>
</evidence>
<dbReference type="SUPFAM" id="SSF51905">
    <property type="entry name" value="FAD/NAD(P)-binding domain"/>
    <property type="match status" value="1"/>
</dbReference>
<evidence type="ECO:0000313" key="3">
    <source>
        <dbReference type="EMBL" id="MER5173212.1"/>
    </source>
</evidence>
<organism evidence="3 4">
    <name type="scientific">Thioclava kandeliae</name>
    <dbReference type="NCBI Taxonomy" id="3070818"/>
    <lineage>
        <taxon>Bacteria</taxon>
        <taxon>Pseudomonadati</taxon>
        <taxon>Pseudomonadota</taxon>
        <taxon>Alphaproteobacteria</taxon>
        <taxon>Rhodobacterales</taxon>
        <taxon>Paracoccaceae</taxon>
        <taxon>Thioclava</taxon>
    </lineage>
</organism>
<keyword evidence="4" id="KW-1185">Reference proteome</keyword>
<accession>A0ABV1SJY4</accession>
<dbReference type="EMBL" id="JAYWLC010000016">
    <property type="protein sequence ID" value="MER5173212.1"/>
    <property type="molecule type" value="Genomic_DNA"/>
</dbReference>
<dbReference type="PANTHER" id="PTHR13847:SF289">
    <property type="entry name" value="GLYCINE OXIDASE"/>
    <property type="match status" value="1"/>
</dbReference>
<dbReference type="EC" id="1.-.-.-" evidence="3"/>
<keyword evidence="1 3" id="KW-0560">Oxidoreductase</keyword>